<evidence type="ECO:0008006" key="4">
    <source>
        <dbReference type="Google" id="ProtNLM"/>
    </source>
</evidence>
<dbReference type="KEGG" id="mend:L6E24_14370"/>
<name>A0A9E7PPI3_9EURY</name>
<proteinExistence type="predicted"/>
<dbReference type="Proteomes" id="UP001060368">
    <property type="component" value="Chromosome"/>
</dbReference>
<gene>
    <name evidence="2" type="ORF">L6E24_14370</name>
</gene>
<accession>A0A9E7PPI3</accession>
<dbReference type="EMBL" id="CP096115">
    <property type="protein sequence ID" value="UUX92496.1"/>
    <property type="molecule type" value="Genomic_DNA"/>
</dbReference>
<keyword evidence="3" id="KW-1185">Reference proteome</keyword>
<dbReference type="GeneID" id="74308913"/>
<organism evidence="2 3">
    <name type="scientific">Methanoplanus endosymbiosus</name>
    <dbReference type="NCBI Taxonomy" id="33865"/>
    <lineage>
        <taxon>Archaea</taxon>
        <taxon>Methanobacteriati</taxon>
        <taxon>Methanobacteriota</taxon>
        <taxon>Stenosarchaea group</taxon>
        <taxon>Methanomicrobia</taxon>
        <taxon>Methanomicrobiales</taxon>
        <taxon>Methanomicrobiaceae</taxon>
        <taxon>Methanoplanus</taxon>
    </lineage>
</organism>
<evidence type="ECO:0000256" key="1">
    <source>
        <dbReference type="SAM" id="MobiDB-lite"/>
    </source>
</evidence>
<protein>
    <recommendedName>
        <fullName evidence="4">Lipoprotein</fullName>
    </recommendedName>
</protein>
<evidence type="ECO:0000313" key="2">
    <source>
        <dbReference type="EMBL" id="UUX92496.1"/>
    </source>
</evidence>
<reference evidence="2" key="1">
    <citation type="submission" date="2022-04" db="EMBL/GenBank/DDBJ databases">
        <title>Complete genome of Methanoplanus endosymbiosus DSM 3599.</title>
        <authorList>
            <person name="Chen S.-C."/>
            <person name="You Y.-T."/>
            <person name="Zhou Y.-Z."/>
            <person name="Lai M.-C."/>
        </authorList>
    </citation>
    <scope>NUCLEOTIDE SEQUENCE</scope>
    <source>
        <strain evidence="2">DSM 3599</strain>
    </source>
</reference>
<sequence length="205" mass="22213">MMGGLKTFAVVITLLFISFTLGCVSGISEKLITDSDQVTGSDYQVSDSVKKNTDGIQKSSAGSVPEATSAAGDESVSAGSSEKTVVDLRTASSSSSASSSKEPKFTAGTIISNDDGDKLLITVYKEISNKYCTRAIHYSGSHYYLYKDGSFKELGSNYDYVQNIEKMYPNEVSKNQYVDIYVKDTDKKIGCLFPGNDETMNFNGY</sequence>
<dbReference type="RefSeq" id="WP_257742644.1">
    <property type="nucleotide sequence ID" value="NZ_CP096115.1"/>
</dbReference>
<dbReference type="AlphaFoldDB" id="A0A9E7PPI3"/>
<evidence type="ECO:0000313" key="3">
    <source>
        <dbReference type="Proteomes" id="UP001060368"/>
    </source>
</evidence>
<dbReference type="PROSITE" id="PS51257">
    <property type="entry name" value="PROKAR_LIPOPROTEIN"/>
    <property type="match status" value="1"/>
</dbReference>
<feature type="region of interest" description="Disordered" evidence="1">
    <location>
        <begin position="50"/>
        <end position="83"/>
    </location>
</feature>